<gene>
    <name evidence="3" type="ORF">B0H63DRAFT_380048</name>
</gene>
<feature type="chain" id="PRO_5042188838" description="DUF8021 domain-containing protein" evidence="1">
    <location>
        <begin position="17"/>
        <end position="260"/>
    </location>
</feature>
<comment type="caution">
    <text evidence="3">The sequence shown here is derived from an EMBL/GenBank/DDBJ whole genome shotgun (WGS) entry which is preliminary data.</text>
</comment>
<protein>
    <recommendedName>
        <fullName evidence="2">DUF8021 domain-containing protein</fullName>
    </recommendedName>
</protein>
<evidence type="ECO:0000313" key="4">
    <source>
        <dbReference type="Proteomes" id="UP001285441"/>
    </source>
</evidence>
<reference evidence="3" key="2">
    <citation type="submission" date="2023-06" db="EMBL/GenBank/DDBJ databases">
        <authorList>
            <consortium name="Lawrence Berkeley National Laboratory"/>
            <person name="Haridas S."/>
            <person name="Hensen N."/>
            <person name="Bonometti L."/>
            <person name="Westerberg I."/>
            <person name="Brannstrom I.O."/>
            <person name="Guillou S."/>
            <person name="Cros-Aarteil S."/>
            <person name="Calhoun S."/>
            <person name="Kuo A."/>
            <person name="Mondo S."/>
            <person name="Pangilinan J."/>
            <person name="Riley R."/>
            <person name="LaButti K."/>
            <person name="Andreopoulos B."/>
            <person name="Lipzen A."/>
            <person name="Chen C."/>
            <person name="Yanf M."/>
            <person name="Daum C."/>
            <person name="Ng V."/>
            <person name="Clum A."/>
            <person name="Steindorff A."/>
            <person name="Ohm R."/>
            <person name="Martin F."/>
            <person name="Silar P."/>
            <person name="Natvig D."/>
            <person name="Lalanne C."/>
            <person name="Gautier V."/>
            <person name="Ament-velasquez S.L."/>
            <person name="Kruys A."/>
            <person name="Hutchinson M.I."/>
            <person name="Powell A.J."/>
            <person name="Barry K."/>
            <person name="Miller A.N."/>
            <person name="Grigoriev I.V."/>
            <person name="Debuchy R."/>
            <person name="Gladieux P."/>
            <person name="Thoren M.H."/>
            <person name="Johannesson H."/>
        </authorList>
    </citation>
    <scope>NUCLEOTIDE SEQUENCE</scope>
    <source>
        <strain evidence="3">CBS 232.78</strain>
    </source>
</reference>
<dbReference type="Proteomes" id="UP001285441">
    <property type="component" value="Unassembled WGS sequence"/>
</dbReference>
<accession>A0AAE0NG75</accession>
<feature type="non-terminal residue" evidence="3">
    <location>
        <position position="1"/>
    </location>
</feature>
<keyword evidence="1" id="KW-0732">Signal</keyword>
<name>A0AAE0NG75_9PEZI</name>
<keyword evidence="4" id="KW-1185">Reference proteome</keyword>
<evidence type="ECO:0000259" key="2">
    <source>
        <dbReference type="Pfam" id="PF26061"/>
    </source>
</evidence>
<organism evidence="3 4">
    <name type="scientific">Podospora didyma</name>
    <dbReference type="NCBI Taxonomy" id="330526"/>
    <lineage>
        <taxon>Eukaryota</taxon>
        <taxon>Fungi</taxon>
        <taxon>Dikarya</taxon>
        <taxon>Ascomycota</taxon>
        <taxon>Pezizomycotina</taxon>
        <taxon>Sordariomycetes</taxon>
        <taxon>Sordariomycetidae</taxon>
        <taxon>Sordariales</taxon>
        <taxon>Podosporaceae</taxon>
        <taxon>Podospora</taxon>
    </lineage>
</organism>
<feature type="non-terminal residue" evidence="3">
    <location>
        <position position="260"/>
    </location>
</feature>
<feature type="domain" description="DUF8021" evidence="2">
    <location>
        <begin position="152"/>
        <end position="259"/>
    </location>
</feature>
<proteinExistence type="predicted"/>
<evidence type="ECO:0000256" key="1">
    <source>
        <dbReference type="SAM" id="SignalP"/>
    </source>
</evidence>
<dbReference type="InterPro" id="IPR058334">
    <property type="entry name" value="DUF8021"/>
</dbReference>
<reference evidence="3" key="1">
    <citation type="journal article" date="2023" name="Mol. Phylogenet. Evol.">
        <title>Genome-scale phylogeny and comparative genomics of the fungal order Sordariales.</title>
        <authorList>
            <person name="Hensen N."/>
            <person name="Bonometti L."/>
            <person name="Westerberg I."/>
            <person name="Brannstrom I.O."/>
            <person name="Guillou S."/>
            <person name="Cros-Aarteil S."/>
            <person name="Calhoun S."/>
            <person name="Haridas S."/>
            <person name="Kuo A."/>
            <person name="Mondo S."/>
            <person name="Pangilinan J."/>
            <person name="Riley R."/>
            <person name="LaButti K."/>
            <person name="Andreopoulos B."/>
            <person name="Lipzen A."/>
            <person name="Chen C."/>
            <person name="Yan M."/>
            <person name="Daum C."/>
            <person name="Ng V."/>
            <person name="Clum A."/>
            <person name="Steindorff A."/>
            <person name="Ohm R.A."/>
            <person name="Martin F."/>
            <person name="Silar P."/>
            <person name="Natvig D.O."/>
            <person name="Lalanne C."/>
            <person name="Gautier V."/>
            <person name="Ament-Velasquez S.L."/>
            <person name="Kruys A."/>
            <person name="Hutchinson M.I."/>
            <person name="Powell A.J."/>
            <person name="Barry K."/>
            <person name="Miller A.N."/>
            <person name="Grigoriev I.V."/>
            <person name="Debuchy R."/>
            <person name="Gladieux P."/>
            <person name="Hiltunen Thoren M."/>
            <person name="Johannesson H."/>
        </authorList>
    </citation>
    <scope>NUCLEOTIDE SEQUENCE</scope>
    <source>
        <strain evidence="3">CBS 232.78</strain>
    </source>
</reference>
<evidence type="ECO:0000313" key="3">
    <source>
        <dbReference type="EMBL" id="KAK3380846.1"/>
    </source>
</evidence>
<dbReference type="AlphaFoldDB" id="A0AAE0NG75"/>
<feature type="signal peptide" evidence="1">
    <location>
        <begin position="1"/>
        <end position="16"/>
    </location>
</feature>
<sequence length="260" mass="27950">ALVALAVSALTSTVTAAECSREYLLATAEKYVATQNSGKLDDMQKLFTANNFTYQENNEIVEIQKGVISKALKVEYSRSTADTVACASYTELVSLTPTPYVIGTQIRHGLGVDTITMIDSIVATTGALFFNASATLGHFQKENWKPLEAPARPSREMLQQAIDGYLDLFGGPNGATARSHLPFGSPCERVEGSRFINCTDGIPASGPTGGKANSMRRYVIDEVVGSADVLCSFTAVGNIPDSHEMRIDSGKIRYVHTITL</sequence>
<dbReference type="EMBL" id="JAULSW010000005">
    <property type="protein sequence ID" value="KAK3380846.1"/>
    <property type="molecule type" value="Genomic_DNA"/>
</dbReference>
<dbReference type="Pfam" id="PF26061">
    <property type="entry name" value="DUF8021"/>
    <property type="match status" value="1"/>
</dbReference>